<sequence length="350" mass="39608">MDKTDYIAIYPNQPISYFIDGPQSLETDYGERVFQDKLGMVDGKIMTLNSKGKITQTSLNTETKSMIEKSSAPIGRLFVSYSNGQENKWFAGSGFLVSPTHVITAYHVVKPTHENFTLNKVYIYFGVDATFAREVISDKLPEMEDAFELKEVPRDFDKKFTKPMTFKDTTWKTTNDIAILKFVDKTPGINYLFPLFSENTDGGHFVVGYPGFINVEKFKIDYGDNHGNALDNLYSQVQQDTLGFQHKTVSINQQSGNESGDNLSSHQCPTLRGTSGGLIGKLNNVNPHFVGIHIGGDGDMQINYWISIKHPLFVHIYFNNIANEQFILENQTILQPYIEYYNSLQTHTTN</sequence>
<evidence type="ECO:0000313" key="2">
    <source>
        <dbReference type="Proteomes" id="UP000076078"/>
    </source>
</evidence>
<dbReference type="InterPro" id="IPR009003">
    <property type="entry name" value="Peptidase_S1_PA"/>
</dbReference>
<evidence type="ECO:0008006" key="3">
    <source>
        <dbReference type="Google" id="ProtNLM"/>
    </source>
</evidence>
<organism evidence="1 2">
    <name type="scientific">Tieghemostelium lacteum</name>
    <name type="common">Slime mold</name>
    <name type="synonym">Dictyostelium lacteum</name>
    <dbReference type="NCBI Taxonomy" id="361077"/>
    <lineage>
        <taxon>Eukaryota</taxon>
        <taxon>Amoebozoa</taxon>
        <taxon>Evosea</taxon>
        <taxon>Eumycetozoa</taxon>
        <taxon>Dictyostelia</taxon>
        <taxon>Dictyosteliales</taxon>
        <taxon>Raperosteliaceae</taxon>
        <taxon>Tieghemostelium</taxon>
    </lineage>
</organism>
<dbReference type="InParanoid" id="A0A151ZCD7"/>
<gene>
    <name evidence="1" type="ORF">DLAC_07353</name>
</gene>
<dbReference type="Proteomes" id="UP000076078">
    <property type="component" value="Unassembled WGS sequence"/>
</dbReference>
<dbReference type="SUPFAM" id="SSF50494">
    <property type="entry name" value="Trypsin-like serine proteases"/>
    <property type="match status" value="1"/>
</dbReference>
<keyword evidence="2" id="KW-1185">Reference proteome</keyword>
<dbReference type="EMBL" id="LODT01000034">
    <property type="protein sequence ID" value="KYQ91585.1"/>
    <property type="molecule type" value="Genomic_DNA"/>
</dbReference>
<comment type="caution">
    <text evidence="1">The sequence shown here is derived from an EMBL/GenBank/DDBJ whole genome shotgun (WGS) entry which is preliminary data.</text>
</comment>
<dbReference type="InterPro" id="IPR043504">
    <property type="entry name" value="Peptidase_S1_PA_chymotrypsin"/>
</dbReference>
<dbReference type="AlphaFoldDB" id="A0A151ZCD7"/>
<dbReference type="OMA" id="HKEAYEN"/>
<evidence type="ECO:0000313" key="1">
    <source>
        <dbReference type="EMBL" id="KYQ91585.1"/>
    </source>
</evidence>
<proteinExistence type="predicted"/>
<protein>
    <recommendedName>
        <fullName evidence="3">Peptidase S1 domain-containing protein</fullName>
    </recommendedName>
</protein>
<dbReference type="Gene3D" id="2.40.10.10">
    <property type="entry name" value="Trypsin-like serine proteases"/>
    <property type="match status" value="2"/>
</dbReference>
<name>A0A151ZCD7_TIELA</name>
<dbReference type="Pfam" id="PF13365">
    <property type="entry name" value="Trypsin_2"/>
    <property type="match status" value="1"/>
</dbReference>
<dbReference type="OrthoDB" id="2130667at2759"/>
<reference evidence="1 2" key="1">
    <citation type="submission" date="2015-12" db="EMBL/GenBank/DDBJ databases">
        <title>Dictyostelia acquired genes for synthesis and detection of signals that induce cell-type specialization by lateral gene transfer from prokaryotes.</title>
        <authorList>
            <person name="Gloeckner G."/>
            <person name="Schaap P."/>
        </authorList>
    </citation>
    <scope>NUCLEOTIDE SEQUENCE [LARGE SCALE GENOMIC DNA]</scope>
    <source>
        <strain evidence="1 2">TK</strain>
    </source>
</reference>
<accession>A0A151ZCD7</accession>